<evidence type="ECO:0000313" key="2">
    <source>
        <dbReference type="EMBL" id="GAA4238287.1"/>
    </source>
</evidence>
<dbReference type="SMART" id="SM00642">
    <property type="entry name" value="Aamy"/>
    <property type="match status" value="1"/>
</dbReference>
<evidence type="ECO:0000313" key="3">
    <source>
        <dbReference type="Proteomes" id="UP001501496"/>
    </source>
</evidence>
<sequence>MKLNAYFLLGLIFMTGLSCKNGQRKNEDATNKTIIKPKKAVVYQVFTRLFGNTNTTNKPWGTIEENGVGKFNDFTPKALKEIKDLGVSHIWYTGVPHHSVIRDYTEFGISNDDPDVVKGRAGSPYAVKDYYNVNPDLAVNVAHRLEEFKALIKRSHEAGLKVIIDIVPNHVARNYKSNSKPIGVKDFGEDDDLSVVYNVNNNFYYNPNEAFKVPVWKNDYAPLGNEKHSLSDGEFPELPAKWTGNGSRLSQPDMNDWYETVKVNYGISPEGKKDFDELPEGFENEDYKAHYEFWSSKQVPNSWVKFRDIALFWLDLGVDGFRYDMAEMVPVEFWSFMNASIKMKNPEVFLLAEVYNPSLYRDYIKKGKMDYLYDKVQLYDTIKSVMQGHGKTDYIPQILDDLKDIEHHMLHFLENHDEQRIASPAFAGNAEKGKPAMVVSTTSTSAPSMIYFGQEVGEDGSENAGFGKPTRTSIFDYIGVPAHQRWVNNKQFDGGQLTNQEKDLRDFYKRLLNFTLNSNALTENYQDIHRFNKKETKNYNDKVLSFVRWSADEKLIIISNLDDSNTYQFELQIPKDVISKWQLSDNDYNVSDQLYNQFNSNLKIENGIGKIQMSIHALESFILKIQ</sequence>
<dbReference type="PANTHER" id="PTHR10357:SF205">
    <property type="entry name" value="O-GLYCOSYL HYDROLASE FAMILY 13"/>
    <property type="match status" value="1"/>
</dbReference>
<dbReference type="PANTHER" id="PTHR10357">
    <property type="entry name" value="ALPHA-AMYLASE FAMILY MEMBER"/>
    <property type="match status" value="1"/>
</dbReference>
<dbReference type="Pfam" id="PF00128">
    <property type="entry name" value="Alpha-amylase"/>
    <property type="match status" value="2"/>
</dbReference>
<feature type="domain" description="Glycosyl hydrolase family 13 catalytic" evidence="1">
    <location>
        <begin position="44"/>
        <end position="515"/>
    </location>
</feature>
<dbReference type="InterPro" id="IPR017853">
    <property type="entry name" value="GH"/>
</dbReference>
<dbReference type="PROSITE" id="PS51257">
    <property type="entry name" value="PROKAR_LIPOPROTEIN"/>
    <property type="match status" value="1"/>
</dbReference>
<protein>
    <submittedName>
        <fullName evidence="2">Alpha-amylase family protein</fullName>
    </submittedName>
</protein>
<gene>
    <name evidence="2" type="ORF">GCM10022291_28190</name>
</gene>
<evidence type="ECO:0000259" key="1">
    <source>
        <dbReference type="SMART" id="SM00642"/>
    </source>
</evidence>
<comment type="caution">
    <text evidence="2">The sequence shown here is derived from an EMBL/GenBank/DDBJ whole genome shotgun (WGS) entry which is preliminary data.</text>
</comment>
<reference evidence="3" key="1">
    <citation type="journal article" date="2019" name="Int. J. Syst. Evol. Microbiol.">
        <title>The Global Catalogue of Microorganisms (GCM) 10K type strain sequencing project: providing services to taxonomists for standard genome sequencing and annotation.</title>
        <authorList>
            <consortium name="The Broad Institute Genomics Platform"/>
            <consortium name="The Broad Institute Genome Sequencing Center for Infectious Disease"/>
            <person name="Wu L."/>
            <person name="Ma J."/>
        </authorList>
    </citation>
    <scope>NUCLEOTIDE SEQUENCE [LARGE SCALE GENOMIC DNA]</scope>
    <source>
        <strain evidence="3">JCM 17630</strain>
    </source>
</reference>
<dbReference type="RefSeq" id="WP_344788947.1">
    <property type="nucleotide sequence ID" value="NZ_BAABCA010000006.1"/>
</dbReference>
<dbReference type="InterPro" id="IPR006047">
    <property type="entry name" value="GH13_cat_dom"/>
</dbReference>
<organism evidence="2 3">
    <name type="scientific">Postechiella marina</name>
    <dbReference type="NCBI Taxonomy" id="943941"/>
    <lineage>
        <taxon>Bacteria</taxon>
        <taxon>Pseudomonadati</taxon>
        <taxon>Bacteroidota</taxon>
        <taxon>Flavobacteriia</taxon>
        <taxon>Flavobacteriales</taxon>
        <taxon>Flavobacteriaceae</taxon>
        <taxon>Postechiella</taxon>
    </lineage>
</organism>
<keyword evidence="3" id="KW-1185">Reference proteome</keyword>
<dbReference type="CDD" id="cd11349">
    <property type="entry name" value="AmyAc_3"/>
    <property type="match status" value="1"/>
</dbReference>
<dbReference type="Gene3D" id="3.20.20.80">
    <property type="entry name" value="Glycosidases"/>
    <property type="match status" value="2"/>
</dbReference>
<accession>A0ABP8CEF0</accession>
<dbReference type="Proteomes" id="UP001501496">
    <property type="component" value="Unassembled WGS sequence"/>
</dbReference>
<dbReference type="EMBL" id="BAABCA010000006">
    <property type="protein sequence ID" value="GAA4238287.1"/>
    <property type="molecule type" value="Genomic_DNA"/>
</dbReference>
<dbReference type="SUPFAM" id="SSF51445">
    <property type="entry name" value="(Trans)glycosidases"/>
    <property type="match status" value="1"/>
</dbReference>
<proteinExistence type="predicted"/>
<name>A0ABP8CEF0_9FLAO</name>